<comment type="similarity">
    <text evidence="1">Belongs to the sigma-70 factor family. ECF subfamily.</text>
</comment>
<evidence type="ECO:0000313" key="7">
    <source>
        <dbReference type="EMBL" id="TLV03758.1"/>
    </source>
</evidence>
<name>A0A5R9L5P0_9BACT</name>
<dbReference type="Pfam" id="PF08281">
    <property type="entry name" value="Sigma70_r4_2"/>
    <property type="match status" value="1"/>
</dbReference>
<dbReference type="NCBIfam" id="TIGR02985">
    <property type="entry name" value="Sig70_bacteroi1"/>
    <property type="match status" value="1"/>
</dbReference>
<dbReference type="GO" id="GO:0003677">
    <property type="term" value="F:DNA binding"/>
    <property type="evidence" value="ECO:0007669"/>
    <property type="project" value="InterPro"/>
</dbReference>
<keyword evidence="4" id="KW-0804">Transcription</keyword>
<sequence>MEKLAPFFSTHIYLALHTILTLNLRNYPKVPEADLLTLLAANNKLAFRQLYSTYYGRVHAYALKFLRSSELADDIVQDVFTSVWENRTKLGSVKCIQAYLFAVCKNKTLNVLARAAMETSIKEVISNDMQHFHRDVEDKFMKDDFEYFLNVAIRKLPPQRQLVFRLCKMDGKSYEEVACRMGISVGTVNDHIVKALRFLRNCLLQSCEISSNPPG</sequence>
<dbReference type="Proteomes" id="UP000306402">
    <property type="component" value="Unassembled WGS sequence"/>
</dbReference>
<dbReference type="InterPro" id="IPR007627">
    <property type="entry name" value="RNA_pol_sigma70_r2"/>
</dbReference>
<dbReference type="SUPFAM" id="SSF88946">
    <property type="entry name" value="Sigma2 domain of RNA polymerase sigma factors"/>
    <property type="match status" value="1"/>
</dbReference>
<dbReference type="InterPro" id="IPR014327">
    <property type="entry name" value="RNA_pol_sigma70_bacteroid"/>
</dbReference>
<evidence type="ECO:0000256" key="2">
    <source>
        <dbReference type="ARBA" id="ARBA00023015"/>
    </source>
</evidence>
<protein>
    <submittedName>
        <fullName evidence="7">RNA polymerase sigma-70 factor</fullName>
    </submittedName>
</protein>
<dbReference type="PANTHER" id="PTHR43133:SF46">
    <property type="entry name" value="RNA POLYMERASE SIGMA-70 FACTOR ECF SUBFAMILY"/>
    <property type="match status" value="1"/>
</dbReference>
<dbReference type="InterPro" id="IPR013325">
    <property type="entry name" value="RNA_pol_sigma_r2"/>
</dbReference>
<feature type="domain" description="RNA polymerase sigma factor 70 region 4 type 2" evidence="6">
    <location>
        <begin position="152"/>
        <end position="199"/>
    </location>
</feature>
<dbReference type="Gene3D" id="1.10.10.10">
    <property type="entry name" value="Winged helix-like DNA-binding domain superfamily/Winged helix DNA-binding domain"/>
    <property type="match status" value="1"/>
</dbReference>
<dbReference type="AlphaFoldDB" id="A0A5R9L5P0"/>
<dbReference type="GO" id="GO:0016987">
    <property type="term" value="F:sigma factor activity"/>
    <property type="evidence" value="ECO:0007669"/>
    <property type="project" value="UniProtKB-KW"/>
</dbReference>
<dbReference type="InterPro" id="IPR039425">
    <property type="entry name" value="RNA_pol_sigma-70-like"/>
</dbReference>
<dbReference type="InterPro" id="IPR014284">
    <property type="entry name" value="RNA_pol_sigma-70_dom"/>
</dbReference>
<keyword evidence="2" id="KW-0805">Transcription regulation</keyword>
<evidence type="ECO:0000259" key="5">
    <source>
        <dbReference type="Pfam" id="PF04542"/>
    </source>
</evidence>
<evidence type="ECO:0000256" key="3">
    <source>
        <dbReference type="ARBA" id="ARBA00023082"/>
    </source>
</evidence>
<evidence type="ECO:0000256" key="4">
    <source>
        <dbReference type="ARBA" id="ARBA00023163"/>
    </source>
</evidence>
<dbReference type="OrthoDB" id="799938at2"/>
<dbReference type="InterPro" id="IPR036388">
    <property type="entry name" value="WH-like_DNA-bd_sf"/>
</dbReference>
<dbReference type="SUPFAM" id="SSF88659">
    <property type="entry name" value="Sigma3 and sigma4 domains of RNA polymerase sigma factors"/>
    <property type="match status" value="1"/>
</dbReference>
<feature type="domain" description="RNA polymerase sigma-70 region 2" evidence="5">
    <location>
        <begin position="50"/>
        <end position="115"/>
    </location>
</feature>
<keyword evidence="8" id="KW-1185">Reference proteome</keyword>
<comment type="caution">
    <text evidence="7">The sequence shown here is derived from an EMBL/GenBank/DDBJ whole genome shotgun (WGS) entry which is preliminary data.</text>
</comment>
<gene>
    <name evidence="7" type="ORF">FEN17_09230</name>
</gene>
<dbReference type="Gene3D" id="1.10.1740.10">
    <property type="match status" value="1"/>
</dbReference>
<evidence type="ECO:0000313" key="8">
    <source>
        <dbReference type="Proteomes" id="UP000306402"/>
    </source>
</evidence>
<accession>A0A5R9L5P0</accession>
<dbReference type="InterPro" id="IPR013249">
    <property type="entry name" value="RNA_pol_sigma70_r4_t2"/>
</dbReference>
<dbReference type="NCBIfam" id="TIGR02937">
    <property type="entry name" value="sigma70-ECF"/>
    <property type="match status" value="1"/>
</dbReference>
<dbReference type="CDD" id="cd06171">
    <property type="entry name" value="Sigma70_r4"/>
    <property type="match status" value="1"/>
</dbReference>
<reference evidence="7 8" key="1">
    <citation type="submission" date="2019-05" db="EMBL/GenBank/DDBJ databases">
        <authorList>
            <person name="Qu J.-H."/>
        </authorList>
    </citation>
    <scope>NUCLEOTIDE SEQUENCE [LARGE SCALE GENOMIC DNA]</scope>
    <source>
        <strain evidence="7 8">T17</strain>
    </source>
</reference>
<dbReference type="GO" id="GO:0006352">
    <property type="term" value="P:DNA-templated transcription initiation"/>
    <property type="evidence" value="ECO:0007669"/>
    <property type="project" value="InterPro"/>
</dbReference>
<dbReference type="PANTHER" id="PTHR43133">
    <property type="entry name" value="RNA POLYMERASE ECF-TYPE SIGMA FACTO"/>
    <property type="match status" value="1"/>
</dbReference>
<organism evidence="7 8">
    <name type="scientific">Dyadobacter luticola</name>
    <dbReference type="NCBI Taxonomy" id="1979387"/>
    <lineage>
        <taxon>Bacteria</taxon>
        <taxon>Pseudomonadati</taxon>
        <taxon>Bacteroidota</taxon>
        <taxon>Cytophagia</taxon>
        <taxon>Cytophagales</taxon>
        <taxon>Spirosomataceae</taxon>
        <taxon>Dyadobacter</taxon>
    </lineage>
</organism>
<evidence type="ECO:0000256" key="1">
    <source>
        <dbReference type="ARBA" id="ARBA00010641"/>
    </source>
</evidence>
<evidence type="ECO:0000259" key="6">
    <source>
        <dbReference type="Pfam" id="PF08281"/>
    </source>
</evidence>
<dbReference type="EMBL" id="VCEJ01000002">
    <property type="protein sequence ID" value="TLV03758.1"/>
    <property type="molecule type" value="Genomic_DNA"/>
</dbReference>
<keyword evidence="3" id="KW-0731">Sigma factor</keyword>
<dbReference type="InterPro" id="IPR013324">
    <property type="entry name" value="RNA_pol_sigma_r3/r4-like"/>
</dbReference>
<dbReference type="Pfam" id="PF04542">
    <property type="entry name" value="Sigma70_r2"/>
    <property type="match status" value="1"/>
</dbReference>
<proteinExistence type="inferred from homology"/>